<dbReference type="AlphaFoldDB" id="A0AB39XVG4"/>
<sequence>MFLPGDWTELKAPHLPLETAKLATHLVRPLWSNRIRSPFGRILPTAPLHEMFTAAWERLHGEAGGTG</sequence>
<evidence type="ECO:0008006" key="2">
    <source>
        <dbReference type="Google" id="ProtNLM"/>
    </source>
</evidence>
<accession>A0AB39XVG4</accession>
<dbReference type="EMBL" id="CP165727">
    <property type="protein sequence ID" value="XDV61728.1"/>
    <property type="molecule type" value="Genomic_DNA"/>
</dbReference>
<name>A0AB39XVG4_9ACTN</name>
<protein>
    <recommendedName>
        <fullName evidence="2">DUF2236 domain-containing protein</fullName>
    </recommendedName>
</protein>
<proteinExistence type="predicted"/>
<organism evidence="1">
    <name type="scientific">Streptomyces sp. R33</name>
    <dbReference type="NCBI Taxonomy" id="3238629"/>
    <lineage>
        <taxon>Bacteria</taxon>
        <taxon>Bacillati</taxon>
        <taxon>Actinomycetota</taxon>
        <taxon>Actinomycetes</taxon>
        <taxon>Kitasatosporales</taxon>
        <taxon>Streptomycetaceae</taxon>
        <taxon>Streptomyces</taxon>
    </lineage>
</organism>
<dbReference type="RefSeq" id="WP_369776481.1">
    <property type="nucleotide sequence ID" value="NZ_CP165727.1"/>
</dbReference>
<gene>
    <name evidence="1" type="ORF">AB5J51_01575</name>
</gene>
<reference evidence="1" key="1">
    <citation type="submission" date="2024-08" db="EMBL/GenBank/DDBJ databases">
        <authorList>
            <person name="Yu S.T."/>
        </authorList>
    </citation>
    <scope>NUCLEOTIDE SEQUENCE</scope>
    <source>
        <strain evidence="1">R33</strain>
    </source>
</reference>
<evidence type="ECO:0000313" key="1">
    <source>
        <dbReference type="EMBL" id="XDV61728.1"/>
    </source>
</evidence>